<sequence>MGTIVRLVEKYKPNQKSQIGCFNNLYKSVSDFTREACKGMLLYPEKHCRQLDLSTDADTECYERSVIITENMKVEFASKAVVLSTLRGLGYEILTSWRGCIDVGQKEALSLLHCLLYSEIPLTDVFLNKHSSCV</sequence>
<dbReference type="InterPro" id="IPR007750">
    <property type="entry name" value="DUF674"/>
</dbReference>
<dbReference type="Pfam" id="PF05056">
    <property type="entry name" value="DUF674"/>
    <property type="match status" value="2"/>
</dbReference>
<dbReference type="PANTHER" id="PTHR33103:SF115">
    <property type="entry name" value="DUF674 FAMILY PROTEIN"/>
    <property type="match status" value="1"/>
</dbReference>
<dbReference type="OrthoDB" id="1110149at2759"/>
<dbReference type="Proteomes" id="UP000467841">
    <property type="component" value="Unassembled WGS sequence"/>
</dbReference>
<dbReference type="PANTHER" id="PTHR33103">
    <property type="entry name" value="OS01G0153900 PROTEIN"/>
    <property type="match status" value="1"/>
</dbReference>
<dbReference type="AlphaFoldDB" id="A0A6D2HJV4"/>
<accession>A0A6D2HJV4</accession>
<evidence type="ECO:0000313" key="1">
    <source>
        <dbReference type="EMBL" id="CAA7015629.1"/>
    </source>
</evidence>
<evidence type="ECO:0000313" key="2">
    <source>
        <dbReference type="Proteomes" id="UP000467841"/>
    </source>
</evidence>
<gene>
    <name evidence="1" type="ORF">MERR_LOCUS2864</name>
</gene>
<protein>
    <submittedName>
        <fullName evidence="1">Uncharacterized protein</fullName>
    </submittedName>
</protein>
<reference evidence="1" key="1">
    <citation type="submission" date="2020-01" db="EMBL/GenBank/DDBJ databases">
        <authorList>
            <person name="Mishra B."/>
        </authorList>
    </citation>
    <scope>NUCLEOTIDE SEQUENCE [LARGE SCALE GENOMIC DNA]</scope>
</reference>
<comment type="caution">
    <text evidence="1">The sequence shown here is derived from an EMBL/GenBank/DDBJ whole genome shotgun (WGS) entry which is preliminary data.</text>
</comment>
<dbReference type="EMBL" id="CACVBM020000188">
    <property type="protein sequence ID" value="CAA7015629.1"/>
    <property type="molecule type" value="Genomic_DNA"/>
</dbReference>
<name>A0A6D2HJV4_9BRAS</name>
<organism evidence="1 2">
    <name type="scientific">Microthlaspi erraticum</name>
    <dbReference type="NCBI Taxonomy" id="1685480"/>
    <lineage>
        <taxon>Eukaryota</taxon>
        <taxon>Viridiplantae</taxon>
        <taxon>Streptophyta</taxon>
        <taxon>Embryophyta</taxon>
        <taxon>Tracheophyta</taxon>
        <taxon>Spermatophyta</taxon>
        <taxon>Magnoliopsida</taxon>
        <taxon>eudicotyledons</taxon>
        <taxon>Gunneridae</taxon>
        <taxon>Pentapetalae</taxon>
        <taxon>rosids</taxon>
        <taxon>malvids</taxon>
        <taxon>Brassicales</taxon>
        <taxon>Brassicaceae</taxon>
        <taxon>Coluteocarpeae</taxon>
        <taxon>Microthlaspi</taxon>
    </lineage>
</organism>
<keyword evidence="2" id="KW-1185">Reference proteome</keyword>
<proteinExistence type="predicted"/>